<feature type="transmembrane region" description="Helical" evidence="8">
    <location>
        <begin position="207"/>
        <end position="228"/>
    </location>
</feature>
<feature type="transmembrane region" description="Helical" evidence="8">
    <location>
        <begin position="248"/>
        <end position="268"/>
    </location>
</feature>
<comment type="similarity">
    <text evidence="2">Belongs to the polysaccharide synthase family.</text>
</comment>
<dbReference type="InterPro" id="IPR050833">
    <property type="entry name" value="Poly_Biosynth_Transport"/>
</dbReference>
<feature type="transmembrane region" description="Helical" evidence="8">
    <location>
        <begin position="447"/>
        <end position="468"/>
    </location>
</feature>
<dbReference type="RefSeq" id="WP_388003484.1">
    <property type="nucleotide sequence ID" value="NZ_JBHUEE010000002.1"/>
</dbReference>
<feature type="transmembrane region" description="Helical" evidence="8">
    <location>
        <begin position="413"/>
        <end position="435"/>
    </location>
</feature>
<reference evidence="10" key="1">
    <citation type="journal article" date="2019" name="Int. J. Syst. Evol. Microbiol.">
        <title>The Global Catalogue of Microorganisms (GCM) 10K type strain sequencing project: providing services to taxonomists for standard genome sequencing and annotation.</title>
        <authorList>
            <consortium name="The Broad Institute Genomics Platform"/>
            <consortium name="The Broad Institute Genome Sequencing Center for Infectious Disease"/>
            <person name="Wu L."/>
            <person name="Ma J."/>
        </authorList>
    </citation>
    <scope>NUCLEOTIDE SEQUENCE [LARGE SCALE GENOMIC DNA]</scope>
    <source>
        <strain evidence="10">JCM 17130</strain>
    </source>
</reference>
<accession>A0ABW4L175</accession>
<feature type="region of interest" description="Disordered" evidence="7">
    <location>
        <begin position="479"/>
        <end position="514"/>
    </location>
</feature>
<dbReference type="EMBL" id="JBHUEE010000002">
    <property type="protein sequence ID" value="MFD1717375.1"/>
    <property type="molecule type" value="Genomic_DNA"/>
</dbReference>
<keyword evidence="10" id="KW-1185">Reference proteome</keyword>
<evidence type="ECO:0000256" key="6">
    <source>
        <dbReference type="ARBA" id="ARBA00023136"/>
    </source>
</evidence>
<feature type="transmembrane region" description="Helical" evidence="8">
    <location>
        <begin position="49"/>
        <end position="69"/>
    </location>
</feature>
<proteinExistence type="inferred from homology"/>
<dbReference type="Pfam" id="PF13440">
    <property type="entry name" value="Polysacc_synt_3"/>
    <property type="match status" value="1"/>
</dbReference>
<evidence type="ECO:0000256" key="2">
    <source>
        <dbReference type="ARBA" id="ARBA00007430"/>
    </source>
</evidence>
<evidence type="ECO:0000313" key="10">
    <source>
        <dbReference type="Proteomes" id="UP001597277"/>
    </source>
</evidence>
<sequence length="514" mass="55165">MAEPRPQSIGATAVRSTRWVILEKWLGRTVSLVVFAILARILTPEAYGVVMLANVFTVILTSVVQQGFAKTIVQRPKISAVDIDTTFWTSLLLGIAIYAALFFASPLIAAGYDEPILTWILRALGINVVVMAIASVQVGLLERSFDFRALAVRQVGGIVAGGSLGIGVAVLGGGPWALVAQMLGTSVIGCAILWIRSSWRPRFKFSLASLRDLWALNMFILGSEVISATSNQLDNLIVGTFFGTTALGYYYVALRAANIVVELVTAVVGRVSFSTFARLQYDRSRIHRAFSLMTLGTSMSSLPVLAFLAVAAPEAITLIFGDKWEPSAPLLTVLAVAFSLSVVTRADRVVLLALGHTAAGFRMSLTRQGLGAALLFAAVPFGVMAIPWARVARALITWPMRMYSLKKYTGMGLHVYGGPFLRVGLPVALAAGLTVATRPLLDEMTSLPRLLTLACIFAAACAVTLLLLARPQLREARSVLGSARRPGGPPNQRSTEREHRSAAQDRAPADQDEA</sequence>
<evidence type="ECO:0000256" key="4">
    <source>
        <dbReference type="ARBA" id="ARBA00022692"/>
    </source>
</evidence>
<name>A0ABW4L175_9MICO</name>
<evidence type="ECO:0000256" key="8">
    <source>
        <dbReference type="SAM" id="Phobius"/>
    </source>
</evidence>
<keyword evidence="5 8" id="KW-1133">Transmembrane helix</keyword>
<keyword evidence="3" id="KW-1003">Cell membrane</keyword>
<comment type="caution">
    <text evidence="9">The sequence shown here is derived from an EMBL/GenBank/DDBJ whole genome shotgun (WGS) entry which is preliminary data.</text>
</comment>
<feature type="transmembrane region" description="Helical" evidence="8">
    <location>
        <begin position="289"/>
        <end position="312"/>
    </location>
</feature>
<feature type="compositionally biased region" description="Basic and acidic residues" evidence="7">
    <location>
        <begin position="494"/>
        <end position="514"/>
    </location>
</feature>
<evidence type="ECO:0000256" key="7">
    <source>
        <dbReference type="SAM" id="MobiDB-lite"/>
    </source>
</evidence>
<feature type="transmembrane region" description="Helical" evidence="8">
    <location>
        <begin position="371"/>
        <end position="392"/>
    </location>
</feature>
<evidence type="ECO:0000313" key="9">
    <source>
        <dbReference type="EMBL" id="MFD1717375.1"/>
    </source>
</evidence>
<evidence type="ECO:0000256" key="5">
    <source>
        <dbReference type="ARBA" id="ARBA00022989"/>
    </source>
</evidence>
<gene>
    <name evidence="9" type="ORF">ACFSE6_05990</name>
</gene>
<dbReference type="PANTHER" id="PTHR30250:SF10">
    <property type="entry name" value="LIPOPOLYSACCHARIDE BIOSYNTHESIS PROTEIN WZXC"/>
    <property type="match status" value="1"/>
</dbReference>
<feature type="transmembrane region" description="Helical" evidence="8">
    <location>
        <begin position="25"/>
        <end position="43"/>
    </location>
</feature>
<feature type="transmembrane region" description="Helical" evidence="8">
    <location>
        <begin position="150"/>
        <end position="170"/>
    </location>
</feature>
<evidence type="ECO:0000256" key="1">
    <source>
        <dbReference type="ARBA" id="ARBA00004651"/>
    </source>
</evidence>
<dbReference type="Proteomes" id="UP001597277">
    <property type="component" value="Unassembled WGS sequence"/>
</dbReference>
<feature type="transmembrane region" description="Helical" evidence="8">
    <location>
        <begin position="176"/>
        <end position="195"/>
    </location>
</feature>
<protein>
    <submittedName>
        <fullName evidence="9">Lipopolysaccharide biosynthesis protein</fullName>
    </submittedName>
</protein>
<dbReference type="CDD" id="cd13127">
    <property type="entry name" value="MATE_tuaB_like"/>
    <property type="match status" value="1"/>
</dbReference>
<evidence type="ECO:0000256" key="3">
    <source>
        <dbReference type="ARBA" id="ARBA00022475"/>
    </source>
</evidence>
<keyword evidence="4 8" id="KW-0812">Transmembrane</keyword>
<feature type="transmembrane region" description="Helical" evidence="8">
    <location>
        <begin position="90"/>
        <end position="110"/>
    </location>
</feature>
<keyword evidence="6 8" id="KW-0472">Membrane</keyword>
<feature type="transmembrane region" description="Helical" evidence="8">
    <location>
        <begin position="116"/>
        <end position="138"/>
    </location>
</feature>
<comment type="subcellular location">
    <subcellularLocation>
        <location evidence="1">Cell membrane</location>
        <topology evidence="1">Multi-pass membrane protein</topology>
    </subcellularLocation>
</comment>
<dbReference type="PANTHER" id="PTHR30250">
    <property type="entry name" value="PST FAMILY PREDICTED COLANIC ACID TRANSPORTER"/>
    <property type="match status" value="1"/>
</dbReference>
<organism evidence="9 10">
    <name type="scientific">Georgenia deserti</name>
    <dbReference type="NCBI Taxonomy" id="2093781"/>
    <lineage>
        <taxon>Bacteria</taxon>
        <taxon>Bacillati</taxon>
        <taxon>Actinomycetota</taxon>
        <taxon>Actinomycetes</taxon>
        <taxon>Micrococcales</taxon>
        <taxon>Bogoriellaceae</taxon>
        <taxon>Georgenia</taxon>
    </lineage>
</organism>